<dbReference type="InterPro" id="IPR058488">
    <property type="entry name" value="DUF8175"/>
</dbReference>
<proteinExistence type="predicted"/>
<keyword evidence="1" id="KW-0812">Transmembrane</keyword>
<dbReference type="AlphaFoldDB" id="A0AAJ1EVW7"/>
<dbReference type="RefSeq" id="WP_238128326.1">
    <property type="nucleotide sequence ID" value="NZ_JAKNHJ010000016.1"/>
</dbReference>
<keyword evidence="1" id="KW-1133">Transmembrane helix</keyword>
<evidence type="ECO:0000313" key="4">
    <source>
        <dbReference type="Proteomes" id="UP001200537"/>
    </source>
</evidence>
<reference evidence="3" key="1">
    <citation type="submission" date="2022-01" db="EMBL/GenBank/DDBJ databases">
        <title>Collection of gut derived symbiotic bacterial strains cultured from healthy donors.</title>
        <authorList>
            <person name="Lin H."/>
            <person name="Kohout C."/>
            <person name="Waligurski E."/>
            <person name="Pamer E.G."/>
        </authorList>
    </citation>
    <scope>NUCLEOTIDE SEQUENCE</scope>
    <source>
        <strain evidence="3">DFI.7.46</strain>
    </source>
</reference>
<evidence type="ECO:0000256" key="1">
    <source>
        <dbReference type="SAM" id="Phobius"/>
    </source>
</evidence>
<feature type="transmembrane region" description="Helical" evidence="1">
    <location>
        <begin position="20"/>
        <end position="38"/>
    </location>
</feature>
<keyword evidence="1" id="KW-0472">Membrane</keyword>
<feature type="domain" description="DUF8175" evidence="2">
    <location>
        <begin position="45"/>
        <end position="219"/>
    </location>
</feature>
<evidence type="ECO:0000313" key="3">
    <source>
        <dbReference type="EMBL" id="MCG4618457.1"/>
    </source>
</evidence>
<protein>
    <recommendedName>
        <fullName evidence="2">DUF8175 domain-containing protein</fullName>
    </recommendedName>
</protein>
<dbReference type="Pfam" id="PF26526">
    <property type="entry name" value="DUF8175"/>
    <property type="match status" value="1"/>
</dbReference>
<comment type="caution">
    <text evidence="3">The sequence shown here is derived from an EMBL/GenBank/DDBJ whole genome shotgun (WGS) entry which is preliminary data.</text>
</comment>
<accession>A0AAJ1EVW7</accession>
<sequence length="242" mass="26421">MGRRSRRLDSGRKTWQVWAFGLAGLVLVAVAVVAWSYLSGIFESKDQSGQAVTVPASDSPCNMGASDREVLDSGSGIDWRSVSSGTDLGFVKSVGPGLVTKAGAPRCFERSRAGMALAAIDIWQAWDSSARPDVVKFSVSGPYLAQARQITTGFEKADLDNLAVRGGSKVFGYRVTGYGKVNGAVELLSDTPMGTTMWIKMTMEFTNGDWHWRMVFDDAHIKVLDQLDLDDSWTFIREGDYD</sequence>
<organism evidence="3 4">
    <name type="scientific">Varibaculum cambriense</name>
    <dbReference type="NCBI Taxonomy" id="184870"/>
    <lineage>
        <taxon>Bacteria</taxon>
        <taxon>Bacillati</taxon>
        <taxon>Actinomycetota</taxon>
        <taxon>Actinomycetes</taxon>
        <taxon>Actinomycetales</taxon>
        <taxon>Actinomycetaceae</taxon>
        <taxon>Varibaculum</taxon>
    </lineage>
</organism>
<evidence type="ECO:0000259" key="2">
    <source>
        <dbReference type="Pfam" id="PF26526"/>
    </source>
</evidence>
<dbReference type="EMBL" id="JAKNHJ010000016">
    <property type="protein sequence ID" value="MCG4618457.1"/>
    <property type="molecule type" value="Genomic_DNA"/>
</dbReference>
<dbReference type="Proteomes" id="UP001200537">
    <property type="component" value="Unassembled WGS sequence"/>
</dbReference>
<gene>
    <name evidence="3" type="ORF">L0M99_08145</name>
</gene>
<name>A0AAJ1EVW7_9ACTO</name>